<evidence type="ECO:0000259" key="1">
    <source>
        <dbReference type="Pfam" id="PF14226"/>
    </source>
</evidence>
<dbReference type="EMBL" id="JAQQWM010000009">
    <property type="protein sequence ID" value="KAK8047386.1"/>
    <property type="molecule type" value="Genomic_DNA"/>
</dbReference>
<protein>
    <recommendedName>
        <fullName evidence="1">Non-haem dioxygenase N-terminal domain-containing protein</fullName>
    </recommendedName>
</protein>
<gene>
    <name evidence="2" type="ORF">PG996_015450</name>
</gene>
<organism evidence="2 3">
    <name type="scientific">Apiospora saccharicola</name>
    <dbReference type="NCBI Taxonomy" id="335842"/>
    <lineage>
        <taxon>Eukaryota</taxon>
        <taxon>Fungi</taxon>
        <taxon>Dikarya</taxon>
        <taxon>Ascomycota</taxon>
        <taxon>Pezizomycotina</taxon>
        <taxon>Sordariomycetes</taxon>
        <taxon>Xylariomycetidae</taxon>
        <taxon>Amphisphaeriales</taxon>
        <taxon>Apiosporaceae</taxon>
        <taxon>Apiospora</taxon>
    </lineage>
</organism>
<evidence type="ECO:0000313" key="3">
    <source>
        <dbReference type="Proteomes" id="UP001446871"/>
    </source>
</evidence>
<comment type="caution">
    <text evidence="2">The sequence shown here is derived from an EMBL/GenBank/DDBJ whole genome shotgun (WGS) entry which is preliminary data.</text>
</comment>
<keyword evidence="3" id="KW-1185">Reference proteome</keyword>
<dbReference type="Gene3D" id="2.60.120.330">
    <property type="entry name" value="B-lactam Antibiotic, Isopenicillin N Synthase, Chain"/>
    <property type="match status" value="1"/>
</dbReference>
<proteinExistence type="predicted"/>
<dbReference type="InterPro" id="IPR026992">
    <property type="entry name" value="DIOX_N"/>
</dbReference>
<reference evidence="2 3" key="1">
    <citation type="submission" date="2023-01" db="EMBL/GenBank/DDBJ databases">
        <title>Analysis of 21 Apiospora genomes using comparative genomics revels a genus with tremendous synthesis potential of carbohydrate active enzymes and secondary metabolites.</title>
        <authorList>
            <person name="Sorensen T."/>
        </authorList>
    </citation>
    <scope>NUCLEOTIDE SEQUENCE [LARGE SCALE GENOMIC DNA]</scope>
    <source>
        <strain evidence="2 3">CBS 83171</strain>
    </source>
</reference>
<feature type="domain" description="Non-haem dioxygenase N-terminal" evidence="1">
    <location>
        <begin position="3"/>
        <end position="121"/>
    </location>
</feature>
<accession>A0ABR1TL56</accession>
<evidence type="ECO:0000313" key="2">
    <source>
        <dbReference type="EMBL" id="KAK8047386.1"/>
    </source>
</evidence>
<name>A0ABR1TL56_9PEZI</name>
<dbReference type="Proteomes" id="UP001446871">
    <property type="component" value="Unassembled WGS sequence"/>
</dbReference>
<dbReference type="Pfam" id="PF14226">
    <property type="entry name" value="DIOX_N"/>
    <property type="match status" value="1"/>
</dbReference>
<sequence>MGIPTIDISLFYEFDELADESLYSDPAAERRKAINALLNSASTYGAFKITGHDIPGSTIQRVFESSVEFFDLHKHIKKSAAGPRPKNGRLRGYRGPDVVERDTSMKMQPFSRDCANLHHDLLHILEEALELWNNELLSRWPAPDGEVHCEYNPVAPRTTTTPTEHLEQLVSQVESQGARTMLALAFQDNASEEVVVVCGSTVRKWIQVRLGPMAVKPRNLQPEEKNGQATKYSVSYVGYEDNTTSFVT</sequence>
<dbReference type="InterPro" id="IPR027443">
    <property type="entry name" value="IPNS-like_sf"/>
</dbReference>
<dbReference type="SUPFAM" id="SSF51197">
    <property type="entry name" value="Clavaminate synthase-like"/>
    <property type="match status" value="1"/>
</dbReference>